<dbReference type="AlphaFoldDB" id="A0A0C3EHF8"/>
<accession>A0A0C3EHF8</accession>
<sequence>MSPSNFITLRLPIEETQRNLKLDVPNEFMLTSLQHHCTALLCQIQHFREVQAIYMIDIEDIITQVSQDAETEAEDILLFMQSRLNRADQMSTCTNNIAAIKGQLREAQCRDALVKLQNYPHTHAHFIKHRNVNICGQRANTRAKTLIDSFSSKIHRVVEKYQAAHSVLHVLHEAGPWEQELCLLKLTDICKPTTSTSGDINDVNNIISSDECRKLKKQSSGEVEITDEWGKARACAACWSEEVKLLQEEMHHTKQSLEWKTQWWEQCRELPSDISIDGLVREGIAAYADRQAAGNVLLEGADDESESPVELPDPDADPSSSAYEDDDYGLIDLEESMDDEGIDEDE</sequence>
<gene>
    <name evidence="2" type="ORF">SCLCIDRAFT_21226</name>
</gene>
<name>A0A0C3EHF8_9AGAM</name>
<dbReference type="InParanoid" id="A0A0C3EHF8"/>
<keyword evidence="3" id="KW-1185">Reference proteome</keyword>
<dbReference type="OrthoDB" id="2618192at2759"/>
<feature type="compositionally biased region" description="Acidic residues" evidence="1">
    <location>
        <begin position="323"/>
        <end position="346"/>
    </location>
</feature>
<dbReference type="STRING" id="1036808.A0A0C3EHF8"/>
<organism evidence="2 3">
    <name type="scientific">Scleroderma citrinum Foug A</name>
    <dbReference type="NCBI Taxonomy" id="1036808"/>
    <lineage>
        <taxon>Eukaryota</taxon>
        <taxon>Fungi</taxon>
        <taxon>Dikarya</taxon>
        <taxon>Basidiomycota</taxon>
        <taxon>Agaricomycotina</taxon>
        <taxon>Agaricomycetes</taxon>
        <taxon>Agaricomycetidae</taxon>
        <taxon>Boletales</taxon>
        <taxon>Sclerodermatineae</taxon>
        <taxon>Sclerodermataceae</taxon>
        <taxon>Scleroderma</taxon>
    </lineage>
</organism>
<proteinExistence type="predicted"/>
<dbReference type="Proteomes" id="UP000053989">
    <property type="component" value="Unassembled WGS sequence"/>
</dbReference>
<dbReference type="EMBL" id="KN822013">
    <property type="protein sequence ID" value="KIM67366.1"/>
    <property type="molecule type" value="Genomic_DNA"/>
</dbReference>
<feature type="compositionally biased region" description="Acidic residues" evidence="1">
    <location>
        <begin position="300"/>
        <end position="316"/>
    </location>
</feature>
<reference evidence="3" key="2">
    <citation type="submission" date="2015-01" db="EMBL/GenBank/DDBJ databases">
        <title>Evolutionary Origins and Diversification of the Mycorrhizal Mutualists.</title>
        <authorList>
            <consortium name="DOE Joint Genome Institute"/>
            <consortium name="Mycorrhizal Genomics Consortium"/>
            <person name="Kohler A."/>
            <person name="Kuo A."/>
            <person name="Nagy L.G."/>
            <person name="Floudas D."/>
            <person name="Copeland A."/>
            <person name="Barry K.W."/>
            <person name="Cichocki N."/>
            <person name="Veneault-Fourrey C."/>
            <person name="LaButti K."/>
            <person name="Lindquist E.A."/>
            <person name="Lipzen A."/>
            <person name="Lundell T."/>
            <person name="Morin E."/>
            <person name="Murat C."/>
            <person name="Riley R."/>
            <person name="Ohm R."/>
            <person name="Sun H."/>
            <person name="Tunlid A."/>
            <person name="Henrissat B."/>
            <person name="Grigoriev I.V."/>
            <person name="Hibbett D.S."/>
            <person name="Martin F."/>
        </authorList>
    </citation>
    <scope>NUCLEOTIDE SEQUENCE [LARGE SCALE GENOMIC DNA]</scope>
    <source>
        <strain evidence="3">Foug A</strain>
    </source>
</reference>
<dbReference type="HOGENOM" id="CLU_003703_0_0_1"/>
<evidence type="ECO:0000313" key="3">
    <source>
        <dbReference type="Proteomes" id="UP000053989"/>
    </source>
</evidence>
<reference evidence="2 3" key="1">
    <citation type="submission" date="2014-04" db="EMBL/GenBank/DDBJ databases">
        <authorList>
            <consortium name="DOE Joint Genome Institute"/>
            <person name="Kuo A."/>
            <person name="Kohler A."/>
            <person name="Nagy L.G."/>
            <person name="Floudas D."/>
            <person name="Copeland A."/>
            <person name="Barry K.W."/>
            <person name="Cichocki N."/>
            <person name="Veneault-Fourrey C."/>
            <person name="LaButti K."/>
            <person name="Lindquist E.A."/>
            <person name="Lipzen A."/>
            <person name="Lundell T."/>
            <person name="Morin E."/>
            <person name="Murat C."/>
            <person name="Sun H."/>
            <person name="Tunlid A."/>
            <person name="Henrissat B."/>
            <person name="Grigoriev I.V."/>
            <person name="Hibbett D.S."/>
            <person name="Martin F."/>
            <person name="Nordberg H.P."/>
            <person name="Cantor M.N."/>
            <person name="Hua S.X."/>
        </authorList>
    </citation>
    <scope>NUCLEOTIDE SEQUENCE [LARGE SCALE GENOMIC DNA]</scope>
    <source>
        <strain evidence="2 3">Foug A</strain>
    </source>
</reference>
<evidence type="ECO:0000256" key="1">
    <source>
        <dbReference type="SAM" id="MobiDB-lite"/>
    </source>
</evidence>
<evidence type="ECO:0000313" key="2">
    <source>
        <dbReference type="EMBL" id="KIM67366.1"/>
    </source>
</evidence>
<protein>
    <submittedName>
        <fullName evidence="2">Uncharacterized protein</fullName>
    </submittedName>
</protein>
<feature type="region of interest" description="Disordered" evidence="1">
    <location>
        <begin position="297"/>
        <end position="346"/>
    </location>
</feature>